<dbReference type="EMBL" id="VLKF01000001">
    <property type="protein sequence ID" value="TWH75345.1"/>
    <property type="molecule type" value="Genomic_DNA"/>
</dbReference>
<feature type="region of interest" description="Disordered" evidence="1">
    <location>
        <begin position="1"/>
        <end position="116"/>
    </location>
</feature>
<feature type="compositionally biased region" description="Polar residues" evidence="1">
    <location>
        <begin position="107"/>
        <end position="116"/>
    </location>
</feature>
<dbReference type="Proteomes" id="UP000321490">
    <property type="component" value="Unassembled WGS sequence"/>
</dbReference>
<keyword evidence="3" id="KW-1185">Reference proteome</keyword>
<protein>
    <submittedName>
        <fullName evidence="2">Uncharacterized protein</fullName>
    </submittedName>
</protein>
<evidence type="ECO:0000313" key="2">
    <source>
        <dbReference type="EMBL" id="TWH75345.1"/>
    </source>
</evidence>
<comment type="caution">
    <text evidence="2">The sequence shown here is derived from an EMBL/GenBank/DDBJ whole genome shotgun (WGS) entry which is preliminary data.</text>
</comment>
<sequence length="337" mass="33458">MHAAAQGPETTGRHRRIDAGTTLTETGRHRAVSAEPQAAPAAPRYAYGAPDLPPPPPLVTPRTPRYAASELPPPPPLHTGSARTAGQGRPAAQHPTGQRRRPEAASTPRQRTGSRLTTQIVACSALVVMALAPVLARSGTGLGLHDAVAAEVAAVPDRADDTLAELERGSELSGSTAGIGDAYSRPSTPGATPDDAAGDSDTTVIEVADAGPATDQPVAPADAAADPSSPAAPAPVVVGQPVPDAPTSGTPTSGTPQTPGGTPKPVTTTPVKPTPSTPTQTPTHAAPTPVVTTPAPVPVLTEAPPIKVPPLTATPTPSPTDDAADSPAGLVGDLLGG</sequence>
<feature type="compositionally biased region" description="Low complexity" evidence="1">
    <location>
        <begin position="213"/>
        <end position="271"/>
    </location>
</feature>
<evidence type="ECO:0000256" key="1">
    <source>
        <dbReference type="SAM" id="MobiDB-lite"/>
    </source>
</evidence>
<feature type="region of interest" description="Disordered" evidence="1">
    <location>
        <begin position="166"/>
        <end position="200"/>
    </location>
</feature>
<feature type="compositionally biased region" description="Low complexity" evidence="1">
    <location>
        <begin position="313"/>
        <end position="328"/>
    </location>
</feature>
<accession>A0A562IXL9</accession>
<name>A0A562IXL9_9ACTN</name>
<dbReference type="RefSeq" id="WP_153362444.1">
    <property type="nucleotide sequence ID" value="NZ_ML762558.1"/>
</dbReference>
<feature type="compositionally biased region" description="Low complexity" evidence="1">
    <location>
        <begin position="33"/>
        <end position="50"/>
    </location>
</feature>
<feature type="compositionally biased region" description="Low complexity" evidence="1">
    <location>
        <begin position="277"/>
        <end position="305"/>
    </location>
</feature>
<evidence type="ECO:0000313" key="3">
    <source>
        <dbReference type="Proteomes" id="UP000321490"/>
    </source>
</evidence>
<gene>
    <name evidence="2" type="ORF">JD78_03901</name>
</gene>
<reference evidence="2 3" key="1">
    <citation type="submission" date="2019-07" db="EMBL/GenBank/DDBJ databases">
        <title>R&amp;d 2014.</title>
        <authorList>
            <person name="Klenk H.-P."/>
        </authorList>
    </citation>
    <scope>NUCLEOTIDE SEQUENCE [LARGE SCALE GENOMIC DNA]</scope>
    <source>
        <strain evidence="2 3">DSM 45764</strain>
    </source>
</reference>
<organism evidence="2 3">
    <name type="scientific">Modestobacter roseus</name>
    <dbReference type="NCBI Taxonomy" id="1181884"/>
    <lineage>
        <taxon>Bacteria</taxon>
        <taxon>Bacillati</taxon>
        <taxon>Actinomycetota</taxon>
        <taxon>Actinomycetes</taxon>
        <taxon>Geodermatophilales</taxon>
        <taxon>Geodermatophilaceae</taxon>
        <taxon>Modestobacter</taxon>
    </lineage>
</organism>
<dbReference type="AlphaFoldDB" id="A0A562IXL9"/>
<feature type="region of interest" description="Disordered" evidence="1">
    <location>
        <begin position="213"/>
        <end position="337"/>
    </location>
</feature>
<proteinExistence type="predicted"/>